<dbReference type="PRINTS" id="PR01181">
    <property type="entry name" value="DAPDCRBXLASE"/>
</dbReference>
<evidence type="ECO:0000256" key="7">
    <source>
        <dbReference type="PIRSR" id="PIRSR600183-50"/>
    </source>
</evidence>
<comment type="caution">
    <text evidence="13">The sequence shown here is derived from an EMBL/GenBank/DDBJ whole genome shotgun (WGS) entry which is preliminary data.</text>
</comment>
<dbReference type="EC" id="4.1.1.20" evidence="6 9"/>
<accession>A0A1E7LS27</accession>
<dbReference type="AlphaFoldDB" id="A0A1E7LS27"/>
<gene>
    <name evidence="13" type="ORF">AN221_18775</name>
</gene>
<evidence type="ECO:0000256" key="8">
    <source>
        <dbReference type="RuleBase" id="RU003737"/>
    </source>
</evidence>
<comment type="pathway">
    <text evidence="9">Amino-acid biosynthesis; L-lysine biosynthesis via DAP pathway; L-lysine from DL-2,6-diaminopimelate: step 1/1.</text>
</comment>
<evidence type="ECO:0000259" key="11">
    <source>
        <dbReference type="Pfam" id="PF00278"/>
    </source>
</evidence>
<feature type="compositionally biased region" description="Low complexity" evidence="10">
    <location>
        <begin position="421"/>
        <end position="433"/>
    </location>
</feature>
<comment type="catalytic activity">
    <reaction evidence="9">
        <text>meso-2,6-diaminopimelate + H(+) = L-lysine + CO2</text>
        <dbReference type="Rhea" id="RHEA:15101"/>
        <dbReference type="ChEBI" id="CHEBI:15378"/>
        <dbReference type="ChEBI" id="CHEBI:16526"/>
        <dbReference type="ChEBI" id="CHEBI:32551"/>
        <dbReference type="ChEBI" id="CHEBI:57791"/>
        <dbReference type="EC" id="4.1.1.20"/>
    </reaction>
</comment>
<dbReference type="Gene3D" id="3.20.20.10">
    <property type="entry name" value="Alanine racemase"/>
    <property type="match status" value="1"/>
</dbReference>
<feature type="domain" description="Orn/DAP/Arg decarboxylase 2 C-terminal" evidence="11">
    <location>
        <begin position="27"/>
        <end position="373"/>
    </location>
</feature>
<dbReference type="InterPro" id="IPR002986">
    <property type="entry name" value="DAP_deCOOHase_LysA"/>
</dbReference>
<evidence type="ECO:0000259" key="12">
    <source>
        <dbReference type="Pfam" id="PF02784"/>
    </source>
</evidence>
<protein>
    <recommendedName>
        <fullName evidence="6 9">Diaminopimelate decarboxylase</fullName>
        <ecNumber evidence="6 9">4.1.1.20</ecNumber>
    </recommendedName>
</protein>
<dbReference type="GO" id="GO:0009089">
    <property type="term" value="P:lysine biosynthetic process via diaminopimelate"/>
    <property type="evidence" value="ECO:0007669"/>
    <property type="project" value="UniProtKB-UniRule"/>
</dbReference>
<dbReference type="OrthoDB" id="9802241at2"/>
<dbReference type="Gene3D" id="2.40.37.10">
    <property type="entry name" value="Lyase, Ornithine Decarboxylase, Chain A, domain 1"/>
    <property type="match status" value="1"/>
</dbReference>
<sequence length="433" mass="46591">MTGEFRIQGLGINRLTEEFGTPLYLYDGDVLRTQFEGLRTPLHPALEMFFSLKANPNVSVCALLRSLGARAEVSSMAELVTALRAGVPAHDIIFLGPGKSREEIAACLTEGILATVVESFEELALVDELAAEHGVQAPVALRVNPGFAVKGSGLTMGGKPRQFGIDEEQILAAEGLAERHPHVRLMGVHAYLGTRILDEKVIVENSARILDLAERVSERLGFALELVDVGGGLGVGYFEKERDLDPKVLADGLNPLVETFTRAHPTTRLLLELGRYLTAPAGTYVVRVRYVKTSLGENFAVADGGTNHHMAAVGIGSFVKRNFPMRLLNRLDEPADRPWVVTGPLCTPNDTLGKNVSLPPVRAGDLIGVDRSGAYGPTASPVFFLSHGYPAEVLVDGGRAHLVRDRDTTDDLLGRQHRYDPPAAGAGAPTEGK</sequence>
<evidence type="ECO:0000313" key="13">
    <source>
        <dbReference type="EMBL" id="OEV18990.1"/>
    </source>
</evidence>
<keyword evidence="3 7" id="KW-0663">Pyridoxal phosphate</keyword>
<evidence type="ECO:0000313" key="14">
    <source>
        <dbReference type="Proteomes" id="UP000175971"/>
    </source>
</evidence>
<proteinExistence type="inferred from homology"/>
<dbReference type="SUPFAM" id="SSF51419">
    <property type="entry name" value="PLP-binding barrel"/>
    <property type="match status" value="1"/>
</dbReference>
<keyword evidence="4 9" id="KW-0028">Amino-acid biosynthesis</keyword>
<evidence type="ECO:0000256" key="4">
    <source>
        <dbReference type="ARBA" id="ARBA00023154"/>
    </source>
</evidence>
<feature type="domain" description="Orn/DAP/Arg decarboxylase 2 N-terminal" evidence="12">
    <location>
        <begin position="36"/>
        <end position="279"/>
    </location>
</feature>
<dbReference type="CDD" id="cd06839">
    <property type="entry name" value="PLPDE_III_Btrk_like"/>
    <property type="match status" value="1"/>
</dbReference>
<feature type="modified residue" description="N6-(pyridoxal phosphate)lysine" evidence="7">
    <location>
        <position position="53"/>
    </location>
</feature>
<feature type="compositionally biased region" description="Basic and acidic residues" evidence="10">
    <location>
        <begin position="411"/>
        <end position="420"/>
    </location>
</feature>
<evidence type="ECO:0000256" key="1">
    <source>
        <dbReference type="ARBA" id="ARBA00001933"/>
    </source>
</evidence>
<evidence type="ECO:0000256" key="6">
    <source>
        <dbReference type="NCBIfam" id="TIGR01048"/>
    </source>
</evidence>
<evidence type="ECO:0000256" key="9">
    <source>
        <dbReference type="RuleBase" id="RU003738"/>
    </source>
</evidence>
<dbReference type="InterPro" id="IPR000183">
    <property type="entry name" value="Orn/DAP/Arg_de-COase"/>
</dbReference>
<dbReference type="RefSeq" id="WP_070201982.1">
    <property type="nucleotide sequence ID" value="NZ_LJGZ01000088.1"/>
</dbReference>
<dbReference type="PATRIC" id="fig|518642.7.peg.524"/>
<dbReference type="PRINTS" id="PR01179">
    <property type="entry name" value="ODADCRBXLASE"/>
</dbReference>
<dbReference type="InterPro" id="IPR009006">
    <property type="entry name" value="Ala_racemase/Decarboxylase_C"/>
</dbReference>
<dbReference type="GO" id="GO:0008836">
    <property type="term" value="F:diaminopimelate decarboxylase activity"/>
    <property type="evidence" value="ECO:0007669"/>
    <property type="project" value="UniProtKB-UniRule"/>
</dbReference>
<keyword evidence="4 9" id="KW-0457">Lysine biosynthesis</keyword>
<feature type="region of interest" description="Disordered" evidence="10">
    <location>
        <begin position="411"/>
        <end position="433"/>
    </location>
</feature>
<dbReference type="SUPFAM" id="SSF50621">
    <property type="entry name" value="Alanine racemase C-terminal domain-like"/>
    <property type="match status" value="1"/>
</dbReference>
<dbReference type="InterPro" id="IPR022644">
    <property type="entry name" value="De-COase2_N"/>
</dbReference>
<comment type="similarity">
    <text evidence="8">Belongs to the Orn/Lys/Arg decarboxylase class-II family.</text>
</comment>
<keyword evidence="5 9" id="KW-0456">Lyase</keyword>
<dbReference type="EMBL" id="LJGZ01000088">
    <property type="protein sequence ID" value="OEV18990.1"/>
    <property type="molecule type" value="Genomic_DNA"/>
</dbReference>
<organism evidence="13 14">
    <name type="scientific">Streptomyces nanshensis</name>
    <dbReference type="NCBI Taxonomy" id="518642"/>
    <lineage>
        <taxon>Bacteria</taxon>
        <taxon>Bacillati</taxon>
        <taxon>Actinomycetota</taxon>
        <taxon>Actinomycetes</taxon>
        <taxon>Kitasatosporales</taxon>
        <taxon>Streptomycetaceae</taxon>
        <taxon>Streptomyces</taxon>
    </lineage>
</organism>
<evidence type="ECO:0000256" key="2">
    <source>
        <dbReference type="ARBA" id="ARBA00022793"/>
    </source>
</evidence>
<dbReference type="PANTHER" id="PTHR43727">
    <property type="entry name" value="DIAMINOPIMELATE DECARBOXYLASE"/>
    <property type="match status" value="1"/>
</dbReference>
<keyword evidence="2 9" id="KW-0210">Decarboxylase</keyword>
<dbReference type="Pfam" id="PF02784">
    <property type="entry name" value="Orn_Arg_deC_N"/>
    <property type="match status" value="1"/>
</dbReference>
<dbReference type="FunFam" id="3.20.20.10:FF:000003">
    <property type="entry name" value="Diaminopimelate decarboxylase"/>
    <property type="match status" value="1"/>
</dbReference>
<dbReference type="PANTHER" id="PTHR43727:SF2">
    <property type="entry name" value="GROUP IV DECARBOXYLASE"/>
    <property type="match status" value="1"/>
</dbReference>
<dbReference type="NCBIfam" id="TIGR01048">
    <property type="entry name" value="lysA"/>
    <property type="match status" value="1"/>
</dbReference>
<evidence type="ECO:0000256" key="10">
    <source>
        <dbReference type="SAM" id="MobiDB-lite"/>
    </source>
</evidence>
<dbReference type="InterPro" id="IPR022643">
    <property type="entry name" value="De-COase2_C"/>
</dbReference>
<evidence type="ECO:0000256" key="5">
    <source>
        <dbReference type="ARBA" id="ARBA00023239"/>
    </source>
</evidence>
<dbReference type="UniPathway" id="UPA00034">
    <property type="reaction ID" value="UER00027"/>
</dbReference>
<evidence type="ECO:0000256" key="3">
    <source>
        <dbReference type="ARBA" id="ARBA00022898"/>
    </source>
</evidence>
<keyword evidence="14" id="KW-1185">Reference proteome</keyword>
<dbReference type="Pfam" id="PF00278">
    <property type="entry name" value="Orn_DAP_Arg_deC"/>
    <property type="match status" value="1"/>
</dbReference>
<comment type="cofactor">
    <cofactor evidence="1 7 9">
        <name>pyridoxal 5'-phosphate</name>
        <dbReference type="ChEBI" id="CHEBI:597326"/>
    </cofactor>
</comment>
<dbReference type="InterPro" id="IPR029066">
    <property type="entry name" value="PLP-binding_barrel"/>
</dbReference>
<reference evidence="13 14" key="1">
    <citation type="journal article" date="2016" name="Front. Microbiol.">
        <title>Comparative Genomics Analysis of Streptomyces Species Reveals Their Adaptation to the Marine Environment and Their Diversity at the Genomic Level.</title>
        <authorList>
            <person name="Tian X."/>
            <person name="Zhang Z."/>
            <person name="Yang T."/>
            <person name="Chen M."/>
            <person name="Li J."/>
            <person name="Chen F."/>
            <person name="Yang J."/>
            <person name="Li W."/>
            <person name="Zhang B."/>
            <person name="Zhang Z."/>
            <person name="Wu J."/>
            <person name="Zhang C."/>
            <person name="Long L."/>
            <person name="Xiao J."/>
        </authorList>
    </citation>
    <scope>NUCLEOTIDE SEQUENCE [LARGE SCALE GENOMIC DNA]</scope>
    <source>
        <strain evidence="13 14">SCSIO M10372</strain>
    </source>
</reference>
<name>A0A1E7LS27_9ACTN</name>
<feature type="active site" description="Proton donor" evidence="7">
    <location>
        <position position="346"/>
    </location>
</feature>
<dbReference type="Proteomes" id="UP000175971">
    <property type="component" value="Unassembled WGS sequence"/>
</dbReference>